<name>A0ABR7M010_9ACTN</name>
<reference evidence="3 4" key="1">
    <citation type="submission" date="2020-06" db="EMBL/GenBank/DDBJ databases">
        <title>Actinomadura xiongansis sp. nov., isolated from soil of Baiyangdian.</title>
        <authorList>
            <person name="Zhang X."/>
        </authorList>
    </citation>
    <scope>NUCLEOTIDE SEQUENCE [LARGE SCALE GENOMIC DNA]</scope>
    <source>
        <strain evidence="3 4">HBUM206468</strain>
    </source>
</reference>
<dbReference type="SUPFAM" id="SSF51905">
    <property type="entry name" value="FAD/NAD(P)-binding domain"/>
    <property type="match status" value="2"/>
</dbReference>
<organism evidence="3 4">
    <name type="scientific">Actinomadura alba</name>
    <dbReference type="NCBI Taxonomy" id="406431"/>
    <lineage>
        <taxon>Bacteria</taxon>
        <taxon>Bacillati</taxon>
        <taxon>Actinomycetota</taxon>
        <taxon>Actinomycetes</taxon>
        <taxon>Streptosporangiales</taxon>
        <taxon>Thermomonosporaceae</taxon>
        <taxon>Actinomadura</taxon>
    </lineage>
</organism>
<evidence type="ECO:0000256" key="1">
    <source>
        <dbReference type="SAM" id="MobiDB-lite"/>
    </source>
</evidence>
<evidence type="ECO:0000313" key="3">
    <source>
        <dbReference type="EMBL" id="MBC6470268.1"/>
    </source>
</evidence>
<gene>
    <name evidence="3" type="ORF">HKK74_32970</name>
</gene>
<dbReference type="PANTHER" id="PTHR43755">
    <property type="match status" value="1"/>
</dbReference>
<feature type="domain" description="FAD/NAD(P)-binding" evidence="2">
    <location>
        <begin position="4"/>
        <end position="312"/>
    </location>
</feature>
<evidence type="ECO:0000313" key="4">
    <source>
        <dbReference type="Proteomes" id="UP000805614"/>
    </source>
</evidence>
<dbReference type="PANTHER" id="PTHR43755:SF1">
    <property type="entry name" value="FAD-DEPENDENT PYRIDINE NUCLEOTIDE-DISULPHIDE OXIDOREDUCTASE"/>
    <property type="match status" value="1"/>
</dbReference>
<proteinExistence type="predicted"/>
<sequence>MPRTVAVLGAGVGGLMTAHRLRGLLSDADRIVLIDRTLTSSLGLSSLWVLRGWRRPEDVQVRIAPSRLPGVELVEHNILAIDPDRRTVTTSALEISYDALVIALGSELDAAATPGLAGALNKGSAHEFYTLAGAERLRRRLEKFDGGRVVVAIAGVPFKCPAAPFEAALLAADLLRSADTPHPTQVDTFTPDPLPMPVAGPAVGEGLAAMLKQYEIGFFPNRVITSIHEHSRQLCFADGQCEEYDVLAVVPRHRPPRVVADLDLSQVGWVPVDARTLTTGLDGIWALGDVTVLTLPNGKPLPKAAVFAEGQAEAVAYGIAHYFGLPAPEPWFDGSGSCYIEIGGHMAAKGEGEFLADSAPAVTLHEPSTEFHDEKRAQETDWLRRWSR</sequence>
<evidence type="ECO:0000259" key="2">
    <source>
        <dbReference type="Pfam" id="PF07992"/>
    </source>
</evidence>
<keyword evidence="4" id="KW-1185">Reference proteome</keyword>
<dbReference type="PRINTS" id="PR00411">
    <property type="entry name" value="PNDRDTASEI"/>
</dbReference>
<dbReference type="InterPro" id="IPR023753">
    <property type="entry name" value="FAD/NAD-binding_dom"/>
</dbReference>
<dbReference type="InterPro" id="IPR052541">
    <property type="entry name" value="SQRD"/>
</dbReference>
<dbReference type="RefSeq" id="WP_187247306.1">
    <property type="nucleotide sequence ID" value="NZ_BAAAOK010000005.1"/>
</dbReference>
<dbReference type="EMBL" id="JABVEC010000038">
    <property type="protein sequence ID" value="MBC6470268.1"/>
    <property type="molecule type" value="Genomic_DNA"/>
</dbReference>
<dbReference type="Proteomes" id="UP000805614">
    <property type="component" value="Unassembled WGS sequence"/>
</dbReference>
<feature type="region of interest" description="Disordered" evidence="1">
    <location>
        <begin position="368"/>
        <end position="388"/>
    </location>
</feature>
<dbReference type="PRINTS" id="PR00368">
    <property type="entry name" value="FADPNR"/>
</dbReference>
<dbReference type="Pfam" id="PF07992">
    <property type="entry name" value="Pyr_redox_2"/>
    <property type="match status" value="1"/>
</dbReference>
<comment type="caution">
    <text evidence="3">The sequence shown here is derived from an EMBL/GenBank/DDBJ whole genome shotgun (WGS) entry which is preliminary data.</text>
</comment>
<protein>
    <submittedName>
        <fullName evidence="3">NAD(P)/FAD-dependent oxidoreductase</fullName>
    </submittedName>
</protein>
<accession>A0ABR7M010</accession>
<dbReference type="Gene3D" id="3.50.50.60">
    <property type="entry name" value="FAD/NAD(P)-binding domain"/>
    <property type="match status" value="2"/>
</dbReference>
<dbReference type="InterPro" id="IPR036188">
    <property type="entry name" value="FAD/NAD-bd_sf"/>
</dbReference>